<protein>
    <recommendedName>
        <fullName evidence="5">Bulb-type lectin domain-containing protein</fullName>
    </recommendedName>
</protein>
<evidence type="ECO:0000256" key="1">
    <source>
        <dbReference type="ARBA" id="ARBA00022729"/>
    </source>
</evidence>
<keyword evidence="2" id="KW-1015">Disulfide bond</keyword>
<gene>
    <name evidence="6" type="ORF">CDL15_Pgr002914</name>
</gene>
<dbReference type="PROSITE" id="PS50927">
    <property type="entry name" value="BULB_LECTIN"/>
    <property type="match status" value="1"/>
</dbReference>
<dbReference type="InterPro" id="IPR001480">
    <property type="entry name" value="Bulb-type_lectin_dom"/>
</dbReference>
<sequence>MATASLSTSWTLSNGSTRAEWFTDGSFLLPILHTETYGFGFYGMEAQISGEYFLAVFILPCYDYGLTSTPAAGCTPQLVWSPIRKSAVKMNSTLELESGGDLVLKDADRTVVWSTNTSGKSVASMNLTGLGNLVLIDKNNVSVWESFDHPTDSLLVGQKLAPEGLFGLVLTDPLHVQRIALARLPSSTLQLTIIRNAPYIFINQKKKSANEAEDEDYLDQVPRMPPISKPSAARLRRQPPPSGLVWSERRARKRSLAP</sequence>
<keyword evidence="1" id="KW-0732">Signal</keyword>
<dbReference type="Gene3D" id="2.90.10.10">
    <property type="entry name" value="Bulb-type lectin domain"/>
    <property type="match status" value="1"/>
</dbReference>
<dbReference type="AlphaFoldDB" id="A0A218X1C3"/>
<feature type="region of interest" description="Disordered" evidence="4">
    <location>
        <begin position="212"/>
        <end position="258"/>
    </location>
</feature>
<dbReference type="EMBL" id="MTKT01002492">
    <property type="protein sequence ID" value="OWM78743.1"/>
    <property type="molecule type" value="Genomic_DNA"/>
</dbReference>
<organism evidence="6 7">
    <name type="scientific">Punica granatum</name>
    <name type="common">Pomegranate</name>
    <dbReference type="NCBI Taxonomy" id="22663"/>
    <lineage>
        <taxon>Eukaryota</taxon>
        <taxon>Viridiplantae</taxon>
        <taxon>Streptophyta</taxon>
        <taxon>Embryophyta</taxon>
        <taxon>Tracheophyta</taxon>
        <taxon>Spermatophyta</taxon>
        <taxon>Magnoliopsida</taxon>
        <taxon>eudicotyledons</taxon>
        <taxon>Gunneridae</taxon>
        <taxon>Pentapetalae</taxon>
        <taxon>rosids</taxon>
        <taxon>malvids</taxon>
        <taxon>Myrtales</taxon>
        <taxon>Lythraceae</taxon>
        <taxon>Punica</taxon>
    </lineage>
</organism>
<evidence type="ECO:0000256" key="4">
    <source>
        <dbReference type="SAM" id="MobiDB-lite"/>
    </source>
</evidence>
<dbReference type="SMART" id="SM00108">
    <property type="entry name" value="B_lectin"/>
    <property type="match status" value="1"/>
</dbReference>
<evidence type="ECO:0000313" key="7">
    <source>
        <dbReference type="Proteomes" id="UP000197138"/>
    </source>
</evidence>
<dbReference type="Proteomes" id="UP000197138">
    <property type="component" value="Unassembled WGS sequence"/>
</dbReference>
<dbReference type="InterPro" id="IPR036426">
    <property type="entry name" value="Bulb-type_lectin_dom_sf"/>
</dbReference>
<reference evidence="7" key="1">
    <citation type="journal article" date="2017" name="Plant J.">
        <title>The pomegranate (Punica granatum L.) genome and the genomics of punicalagin biosynthesis.</title>
        <authorList>
            <person name="Qin G."/>
            <person name="Xu C."/>
            <person name="Ming R."/>
            <person name="Tang H."/>
            <person name="Guyot R."/>
            <person name="Kramer E.M."/>
            <person name="Hu Y."/>
            <person name="Yi X."/>
            <person name="Qi Y."/>
            <person name="Xu X."/>
            <person name="Gao Z."/>
            <person name="Pan H."/>
            <person name="Jian J."/>
            <person name="Tian Y."/>
            <person name="Yue Z."/>
            <person name="Xu Y."/>
        </authorList>
    </citation>
    <scope>NUCLEOTIDE SEQUENCE [LARGE SCALE GENOMIC DNA]</scope>
    <source>
        <strain evidence="7">cv. Dabenzi</strain>
    </source>
</reference>
<dbReference type="InterPro" id="IPR051343">
    <property type="entry name" value="G-type_lectin_kinases/EP1-like"/>
</dbReference>
<keyword evidence="3" id="KW-0325">Glycoprotein</keyword>
<dbReference type="Pfam" id="PF01453">
    <property type="entry name" value="B_lectin"/>
    <property type="match status" value="1"/>
</dbReference>
<name>A0A218X1C3_PUNGR</name>
<dbReference type="SUPFAM" id="SSF51110">
    <property type="entry name" value="alpha-D-mannose-specific plant lectins"/>
    <property type="match status" value="1"/>
</dbReference>
<evidence type="ECO:0000256" key="3">
    <source>
        <dbReference type="ARBA" id="ARBA00023180"/>
    </source>
</evidence>
<evidence type="ECO:0000313" key="6">
    <source>
        <dbReference type="EMBL" id="OWM78743.1"/>
    </source>
</evidence>
<evidence type="ECO:0000259" key="5">
    <source>
        <dbReference type="PROSITE" id="PS50927"/>
    </source>
</evidence>
<accession>A0A218X1C3</accession>
<feature type="domain" description="Bulb-type lectin" evidence="5">
    <location>
        <begin position="3"/>
        <end position="148"/>
    </location>
</feature>
<comment type="caution">
    <text evidence="6">The sequence shown here is derived from an EMBL/GenBank/DDBJ whole genome shotgun (WGS) entry which is preliminary data.</text>
</comment>
<proteinExistence type="predicted"/>
<dbReference type="PANTHER" id="PTHR47976">
    <property type="entry name" value="G-TYPE LECTIN S-RECEPTOR-LIKE SERINE/THREONINE-PROTEIN KINASE SD2-5"/>
    <property type="match status" value="1"/>
</dbReference>
<evidence type="ECO:0000256" key="2">
    <source>
        <dbReference type="ARBA" id="ARBA00023157"/>
    </source>
</evidence>
<dbReference type="PANTHER" id="PTHR47976:SF30">
    <property type="entry name" value="RECEPTOR-LIKE SERINE_THREONINE-PROTEIN KINASE"/>
    <property type="match status" value="1"/>
</dbReference>